<keyword evidence="5" id="KW-0677">Repeat</keyword>
<reference evidence="11" key="3">
    <citation type="submission" date="2018-08" db="EMBL/GenBank/DDBJ databases">
        <title>Leveraging single-cell genomics to expand the Fungal Tree of Life.</title>
        <authorList>
            <consortium name="DOE Joint Genome Institute"/>
            <person name="Ahrendt S.R."/>
            <person name="Quandt C.A."/>
            <person name="Ciobanu D."/>
            <person name="Clum A."/>
            <person name="Salamov A."/>
            <person name="Andreopoulos B."/>
            <person name="Cheng J.-F."/>
            <person name="Woyke T."/>
            <person name="Pelin A."/>
            <person name="Henrissat B."/>
            <person name="Reynolds N."/>
            <person name="Benny G.L."/>
            <person name="Smith M.E."/>
            <person name="James T.Y."/>
            <person name="Grigoriev I.V."/>
        </authorList>
    </citation>
    <scope>NUCLEOTIDE SEQUENCE</scope>
    <source>
        <strain evidence="11">ATCC 52028</strain>
    </source>
</reference>
<dbReference type="InterPro" id="IPR023395">
    <property type="entry name" value="MCP_dom_sf"/>
</dbReference>
<keyword evidence="7 8" id="KW-0472">Membrane</keyword>
<evidence type="ECO:0000313" key="12">
    <source>
        <dbReference type="EMBL" id="RKO98219.1"/>
    </source>
</evidence>
<organism evidence="12 14">
    <name type="scientific">Caulochytrium protostelioides</name>
    <dbReference type="NCBI Taxonomy" id="1555241"/>
    <lineage>
        <taxon>Eukaryota</taxon>
        <taxon>Fungi</taxon>
        <taxon>Fungi incertae sedis</taxon>
        <taxon>Chytridiomycota</taxon>
        <taxon>Chytridiomycota incertae sedis</taxon>
        <taxon>Chytridiomycetes</taxon>
        <taxon>Caulochytriales</taxon>
        <taxon>Caulochytriaceae</taxon>
        <taxon>Caulochytrium</taxon>
    </lineage>
</organism>
<feature type="region of interest" description="Disordered" evidence="10">
    <location>
        <begin position="1"/>
        <end position="31"/>
    </location>
</feature>
<dbReference type="STRING" id="1555241.A0A4P9WXL5"/>
<evidence type="ECO:0000256" key="4">
    <source>
        <dbReference type="ARBA" id="ARBA00022692"/>
    </source>
</evidence>
<dbReference type="PANTHER" id="PTHR45683">
    <property type="entry name" value="MITOCHONDRIAL NICOTINAMIDE ADENINE DINUCLEOTIDE TRANSPORTER 1-RELATED-RELATED"/>
    <property type="match status" value="1"/>
</dbReference>
<evidence type="ECO:0000256" key="3">
    <source>
        <dbReference type="ARBA" id="ARBA00022448"/>
    </source>
</evidence>
<accession>A0A4P9WXL5</accession>
<keyword evidence="6" id="KW-1133">Transmembrane helix</keyword>
<sequence length="345" mass="38043">MTLTSNQGSAEPAPSNRANDTAPPTPITKSKSTALKSLTGSQPTDQALAGFLAGFTSTIILHPFDLIKTRFQLRSDPPKSPVDVLHRQRPRNNWDAIRALYRGLGTNATASMMSWGLYFWAYQHCKDWALRWRQPFSTENVRLTFWDHMISSTAAGFGVCLVANPLWLLKTRMCALPAHHPDAHRNGFAALKSLVAKEGILALWKGLTPALLGVSHGSVQFVVYEEIKRWKPPPASTLNDVGQMKQHSASAAVQYLTSAAVSKIVATLVTYPYQTLRARIQNDRKGRGERSLAGYDGVVATTRVIWQREGARGFYKGLATNLIRVLPGTCITFGVYESLVSSFTK</sequence>
<dbReference type="AlphaFoldDB" id="A0A4P9WXL5"/>
<evidence type="ECO:0000256" key="6">
    <source>
        <dbReference type="ARBA" id="ARBA00022989"/>
    </source>
</evidence>
<dbReference type="InterPro" id="IPR018108">
    <property type="entry name" value="MCP_transmembrane"/>
</dbReference>
<dbReference type="PROSITE" id="PS50920">
    <property type="entry name" value="SOLCAR"/>
    <property type="match status" value="3"/>
</dbReference>
<dbReference type="OrthoDB" id="428293at2759"/>
<evidence type="ECO:0000256" key="2">
    <source>
        <dbReference type="ARBA" id="ARBA00006375"/>
    </source>
</evidence>
<feature type="repeat" description="Solcar" evidence="8">
    <location>
        <begin position="143"/>
        <end position="230"/>
    </location>
</feature>
<feature type="repeat" description="Solcar" evidence="8">
    <location>
        <begin position="250"/>
        <end position="342"/>
    </location>
</feature>
<evidence type="ECO:0000256" key="9">
    <source>
        <dbReference type="RuleBase" id="RU000488"/>
    </source>
</evidence>
<dbReference type="GO" id="GO:0006862">
    <property type="term" value="P:nucleotide transport"/>
    <property type="evidence" value="ECO:0007669"/>
    <property type="project" value="InterPro"/>
</dbReference>
<evidence type="ECO:0000313" key="14">
    <source>
        <dbReference type="Proteomes" id="UP000274922"/>
    </source>
</evidence>
<reference evidence="12" key="2">
    <citation type="submission" date="2018-04" db="EMBL/GenBank/DDBJ databases">
        <title>Leveraging single-cell genomics to expand the Fungal Tree of Life.</title>
        <authorList>
            <consortium name="DOE Joint Genome Institute"/>
            <person name="Ahrendt S.R."/>
            <person name="Quandt C.A."/>
            <person name="Ciobanu D."/>
            <person name="Clum A."/>
            <person name="Salamov A."/>
            <person name="Andreopoulos B."/>
            <person name="Cheng J.-F."/>
            <person name="Woyke T."/>
            <person name="Pelin A."/>
            <person name="Henrissat B."/>
            <person name="Benny G.L."/>
            <person name="Smith M.E."/>
            <person name="James T.Y."/>
            <person name="Grigoriev I.V."/>
        </authorList>
    </citation>
    <scope>NUCLEOTIDE SEQUENCE</scope>
    <source>
        <strain evidence="12">ATCC 52028</strain>
    </source>
</reference>
<keyword evidence="3 9" id="KW-0813">Transport</keyword>
<dbReference type="SUPFAM" id="SSF103506">
    <property type="entry name" value="Mitochondrial carrier"/>
    <property type="match status" value="1"/>
</dbReference>
<dbReference type="Proteomes" id="UP000274922">
    <property type="component" value="Unassembled WGS sequence"/>
</dbReference>
<dbReference type="Pfam" id="PF00153">
    <property type="entry name" value="Mito_carr"/>
    <property type="match status" value="3"/>
</dbReference>
<dbReference type="Gene3D" id="1.50.40.10">
    <property type="entry name" value="Mitochondrial carrier domain"/>
    <property type="match status" value="1"/>
</dbReference>
<comment type="similarity">
    <text evidence="2 9">Belongs to the mitochondrial carrier (TC 2.A.29) family.</text>
</comment>
<evidence type="ECO:0000256" key="7">
    <source>
        <dbReference type="ARBA" id="ARBA00023136"/>
    </source>
</evidence>
<evidence type="ECO:0000256" key="5">
    <source>
        <dbReference type="ARBA" id="ARBA00022737"/>
    </source>
</evidence>
<dbReference type="GO" id="GO:0016020">
    <property type="term" value="C:membrane"/>
    <property type="evidence" value="ECO:0007669"/>
    <property type="project" value="UniProtKB-SubCell"/>
</dbReference>
<reference evidence="13 14" key="1">
    <citation type="journal article" date="2018" name="Nat. Microbiol.">
        <title>Leveraging single-cell genomics to expand the fungal tree of life.</title>
        <authorList>
            <person name="Ahrendt S.R."/>
            <person name="Quandt C.A."/>
            <person name="Ciobanu D."/>
            <person name="Clum A."/>
            <person name="Salamov A."/>
            <person name="Andreopoulos B."/>
            <person name="Cheng J.F."/>
            <person name="Woyke T."/>
            <person name="Pelin A."/>
            <person name="Henrissat B."/>
            <person name="Reynolds N.K."/>
            <person name="Benny G.L."/>
            <person name="Smith M.E."/>
            <person name="James T.Y."/>
            <person name="Grigoriev I.V."/>
        </authorList>
    </citation>
    <scope>NUCLEOTIDE SEQUENCE [LARGE SCALE GENOMIC DNA]</scope>
    <source>
        <strain evidence="13 14">ATCC 52028</strain>
    </source>
</reference>
<dbReference type="GO" id="GO:0055085">
    <property type="term" value="P:transmembrane transport"/>
    <property type="evidence" value="ECO:0007669"/>
    <property type="project" value="InterPro"/>
</dbReference>
<evidence type="ECO:0000256" key="8">
    <source>
        <dbReference type="PROSITE-ProRule" id="PRU00282"/>
    </source>
</evidence>
<gene>
    <name evidence="11" type="ORF">CAUPRSCDRAFT_8147</name>
    <name evidence="12" type="ORF">CXG81DRAFT_16223</name>
</gene>
<evidence type="ECO:0000313" key="13">
    <source>
        <dbReference type="Proteomes" id="UP000268535"/>
    </source>
</evidence>
<evidence type="ECO:0000256" key="1">
    <source>
        <dbReference type="ARBA" id="ARBA00004141"/>
    </source>
</evidence>
<evidence type="ECO:0000313" key="11">
    <source>
        <dbReference type="EMBL" id="RKO96442.1"/>
    </source>
</evidence>
<dbReference type="Proteomes" id="UP000268535">
    <property type="component" value="Unassembled WGS sequence"/>
</dbReference>
<comment type="subcellular location">
    <subcellularLocation>
        <location evidence="1">Membrane</location>
        <topology evidence="1">Multi-pass membrane protein</topology>
    </subcellularLocation>
</comment>
<protein>
    <submittedName>
        <fullName evidence="11">Mitochondrial carrier</fullName>
    </submittedName>
</protein>
<keyword evidence="14" id="KW-1185">Reference proteome</keyword>
<dbReference type="InterPro" id="IPR044712">
    <property type="entry name" value="SLC25A32-like"/>
</dbReference>
<dbReference type="EMBL" id="ML014607">
    <property type="protein sequence ID" value="RKO98219.1"/>
    <property type="molecule type" value="Genomic_DNA"/>
</dbReference>
<dbReference type="EMBL" id="ML009948">
    <property type="protein sequence ID" value="RKO96442.1"/>
    <property type="molecule type" value="Genomic_DNA"/>
</dbReference>
<keyword evidence="4 8" id="KW-0812">Transmembrane</keyword>
<proteinExistence type="inferred from homology"/>
<name>A0A4P9WXL5_9FUNG</name>
<evidence type="ECO:0000256" key="10">
    <source>
        <dbReference type="SAM" id="MobiDB-lite"/>
    </source>
</evidence>
<feature type="repeat" description="Solcar" evidence="8">
    <location>
        <begin position="41"/>
        <end position="128"/>
    </location>
</feature>